<dbReference type="SMART" id="SM01329">
    <property type="entry name" value="Iso_dh"/>
    <property type="match status" value="1"/>
</dbReference>
<dbReference type="SUPFAM" id="SSF53659">
    <property type="entry name" value="Isocitrate/Isopropylmalate dehydrogenase-like"/>
    <property type="match status" value="1"/>
</dbReference>
<gene>
    <name evidence="14" type="ORF">HK099_005051</name>
</gene>
<dbReference type="InterPro" id="IPR004790">
    <property type="entry name" value="Isocitrate_DH_NADP"/>
</dbReference>
<dbReference type="EC" id="1.1.1.42" evidence="4"/>
<accession>A0AAD5Y2V6</accession>
<evidence type="ECO:0000313" key="14">
    <source>
        <dbReference type="EMBL" id="KAJ3226343.1"/>
    </source>
</evidence>
<proteinExistence type="inferred from homology"/>
<dbReference type="Pfam" id="PF00180">
    <property type="entry name" value="Iso_dh"/>
    <property type="match status" value="2"/>
</dbReference>
<evidence type="ECO:0000256" key="4">
    <source>
        <dbReference type="ARBA" id="ARBA00013013"/>
    </source>
</evidence>
<dbReference type="EMBL" id="JADGJW010000038">
    <property type="protein sequence ID" value="KAJ3226343.1"/>
    <property type="molecule type" value="Genomic_DNA"/>
</dbReference>
<comment type="catalytic activity">
    <reaction evidence="11">
        <text>D-threo-isocitrate + NADP(+) = 2-oxoglutarate + CO2 + NADPH</text>
        <dbReference type="Rhea" id="RHEA:19629"/>
        <dbReference type="ChEBI" id="CHEBI:15562"/>
        <dbReference type="ChEBI" id="CHEBI:16526"/>
        <dbReference type="ChEBI" id="CHEBI:16810"/>
        <dbReference type="ChEBI" id="CHEBI:57783"/>
        <dbReference type="ChEBI" id="CHEBI:58349"/>
        <dbReference type="EC" id="1.1.1.42"/>
    </reaction>
</comment>
<evidence type="ECO:0000256" key="6">
    <source>
        <dbReference type="ARBA" id="ARBA00022723"/>
    </source>
</evidence>
<dbReference type="InterPro" id="IPR024084">
    <property type="entry name" value="IsoPropMal-DH-like_dom"/>
</dbReference>
<reference evidence="14" key="1">
    <citation type="submission" date="2020-05" db="EMBL/GenBank/DDBJ databases">
        <title>Phylogenomic resolution of chytrid fungi.</title>
        <authorList>
            <person name="Stajich J.E."/>
            <person name="Amses K."/>
            <person name="Simmons R."/>
            <person name="Seto K."/>
            <person name="Myers J."/>
            <person name="Bonds A."/>
            <person name="Quandt C.A."/>
            <person name="Barry K."/>
            <person name="Liu P."/>
            <person name="Grigoriev I."/>
            <person name="Longcore J.E."/>
            <person name="James T.Y."/>
        </authorList>
    </citation>
    <scope>NUCLEOTIDE SEQUENCE</scope>
    <source>
        <strain evidence="14">JEL0476</strain>
    </source>
</reference>
<sequence>MKFIIKYPYDDHTVPLSASEIFKFEGDDQEAASLDNDIKNELRFLLSQSNLSSNLSKEELNSDIIKENLIKFSKSLEIKLKKCSNFVGLRFVANLPFNIYSVLVGLHLNFATVEEMLCENVKNYANEKISASNIEDSSNCKIPPSVPKENYPFPLLCEYLKNSDAAHNSLLKTIRELAAENSAPQVKNLLPATPVFDIKTDLVNPIFKSRALDEKESLHGRVRLELKKPTLLGTPSIVQSLSMFKRGLEIFSMDQLKGLPLGKESALLVGGSVAACLRPWPKHIIDLYREEEKWKKIFMYFPVPIDVALHICNYSIQYQEARRKTDQALFRLFHINPSPYSSSDLDLLFLSKNSSLQLIPSAMYRCLRHIKRNRLHYSVEKVVALDRITKAVGWGDSLRHLKRLSIDEPTIAYVQMKIPTGGTTEMTRKLAKNFIDEKVKSGNYDLYSIVVESRVDSLATVRTNNTVTMAGLYPLRHVQLLINAVEFPEQCILQFDLDCCAVYFDGENVYASDRAIRAFNTGTNFVDPRDLKDTARARRMAKYCQREFDNVFFEQCRHNPRCDVACSESMRAAVDKNFLNYSDEEEDESSDESDSEDYYHRNLRKVEPEDEPKLNYEEDEYTPVPLLYGPDVNTVGLESHLEALTAGDPIIKIFDTIDLLEENFINNVKTDDGRFKAVQFKWEKDSVLRKNFRFSEFFTKCYMCSADLSMNDGAKLKAEDGDLAEMEKDASQQVKKIPLCETCVKFNKNKVEQVVDLKNTFSLVTGGRTKIGYHSALRLLRNGSTVIVTTRFPLIAAKRFFQESDSKEWWNRLRLDFRNINSVLEFADLLLRGSAEHKIPYLDILINNAAQTIRRPAAYHESLVKLELEISRCGSKQLFSVLKFLPTKHSAKVTMVENEFNTSFNSEKQLNEITQKLEVDITTDVIAESSLQSLVKVKGIDFDEENVLHDIAHFDCTNVTIQNDPLDNRTKTTWNSNLFETSISEVAEVTLINQISPTLLIKKLVTLMTFKHKSDVTATPMVDQPSFIINVTSMEGNFNHAKNEKDISEKEFLDVDGMGVHPHTNMCKAALNRLTQTMGGDLIKYGVYMSAVDPGWVTIMNTSKNLVGKKISPPLTEEDGAARVVDPIFIGLKEKRNYCKLDFGPSGPFVPLLKKQFKDPTSKSNDFLKGEFFRVHGRRECLDLHYKPPLIQEIMLRVNKQSVLFLKLNHSFEESISSNPFPRIWLVFPYVNLDIKYFDLGVENRDKTNDQVTVDSAQATLKYNVAIKCATITPDEQRVEEFKLKEMWRSPNGTIRNILGGTVFREPILLKNVPRLVPGWTKSITIGRHAFGDQYRATDFLAKEPGTFEMIFTPKSGGPPISWKVYDFEGSGVGHYEAEFKKFNIWYEHRLIDDMVAQCLKSNGGYVWACKNYDGDVQSDILAQGFGSLGLMTSVLMTPDGKTMEAEAAHGTVTRHYREHQKGNETSTNSIASIFAWSRGLSHRARLDENDALLSYCNNLEQACIQTVENDNIMTKDLALSIHGAKLQREHYVTTKEFLDHVEKKLAELQNLKNKL</sequence>
<dbReference type="PANTHER" id="PTHR11822">
    <property type="entry name" value="NADP-SPECIFIC ISOCITRATE DEHYDROGENASE"/>
    <property type="match status" value="1"/>
</dbReference>
<dbReference type="GO" id="GO:0006102">
    <property type="term" value="P:isocitrate metabolic process"/>
    <property type="evidence" value="ECO:0007669"/>
    <property type="project" value="InterPro"/>
</dbReference>
<dbReference type="GO" id="GO:0051287">
    <property type="term" value="F:NAD binding"/>
    <property type="evidence" value="ECO:0007669"/>
    <property type="project" value="InterPro"/>
</dbReference>
<keyword evidence="5" id="KW-0816">Tricarboxylic acid cycle</keyword>
<protein>
    <recommendedName>
        <fullName evidence="4">isocitrate dehydrogenase (NADP(+))</fullName>
        <ecNumber evidence="4">1.1.1.42</ecNumber>
    </recommendedName>
</protein>
<keyword evidence="7" id="KW-0460">Magnesium</keyword>
<dbReference type="InterPro" id="IPR036291">
    <property type="entry name" value="NAD(P)-bd_dom_sf"/>
</dbReference>
<evidence type="ECO:0000256" key="5">
    <source>
        <dbReference type="ARBA" id="ARBA00022532"/>
    </source>
</evidence>
<comment type="caution">
    <text evidence="14">The sequence shown here is derived from an EMBL/GenBank/DDBJ whole genome shotgun (WGS) entry which is preliminary data.</text>
</comment>
<evidence type="ECO:0000259" key="13">
    <source>
        <dbReference type="SMART" id="SM01329"/>
    </source>
</evidence>
<comment type="similarity">
    <text evidence="3">Belongs to the isocitrate and isopropylmalate dehydrogenases family.</text>
</comment>
<keyword evidence="8" id="KW-0521">NADP</keyword>
<organism evidence="14 15">
    <name type="scientific">Clydaea vesicula</name>
    <dbReference type="NCBI Taxonomy" id="447962"/>
    <lineage>
        <taxon>Eukaryota</taxon>
        <taxon>Fungi</taxon>
        <taxon>Fungi incertae sedis</taxon>
        <taxon>Chytridiomycota</taxon>
        <taxon>Chytridiomycota incertae sedis</taxon>
        <taxon>Chytridiomycetes</taxon>
        <taxon>Lobulomycetales</taxon>
        <taxon>Lobulomycetaceae</taxon>
        <taxon>Clydaea</taxon>
    </lineage>
</organism>
<evidence type="ECO:0000256" key="10">
    <source>
        <dbReference type="ARBA" id="ARBA00023211"/>
    </source>
</evidence>
<evidence type="ECO:0000256" key="11">
    <source>
        <dbReference type="ARBA" id="ARBA00023554"/>
    </source>
</evidence>
<name>A0AAD5Y2V6_9FUNG</name>
<dbReference type="GO" id="GO:0004450">
    <property type="term" value="F:isocitrate dehydrogenase (NADP+) activity"/>
    <property type="evidence" value="ECO:0007669"/>
    <property type="project" value="UniProtKB-EC"/>
</dbReference>
<keyword evidence="15" id="KW-1185">Reference proteome</keyword>
<evidence type="ECO:0000256" key="9">
    <source>
        <dbReference type="ARBA" id="ARBA00023002"/>
    </source>
</evidence>
<feature type="region of interest" description="Disordered" evidence="12">
    <location>
        <begin position="581"/>
        <end position="604"/>
    </location>
</feature>
<keyword evidence="6" id="KW-0479">Metal-binding</keyword>
<dbReference type="GO" id="GO:0000287">
    <property type="term" value="F:magnesium ion binding"/>
    <property type="evidence" value="ECO:0007669"/>
    <property type="project" value="InterPro"/>
</dbReference>
<evidence type="ECO:0000256" key="8">
    <source>
        <dbReference type="ARBA" id="ARBA00022857"/>
    </source>
</evidence>
<keyword evidence="9" id="KW-0560">Oxidoreductase</keyword>
<evidence type="ECO:0000256" key="12">
    <source>
        <dbReference type="SAM" id="MobiDB-lite"/>
    </source>
</evidence>
<dbReference type="InterPro" id="IPR019818">
    <property type="entry name" value="IsoCit/isopropylmalate_DH_CS"/>
</dbReference>
<evidence type="ECO:0000256" key="3">
    <source>
        <dbReference type="ARBA" id="ARBA00007769"/>
    </source>
</evidence>
<dbReference type="Gene3D" id="3.40.718.10">
    <property type="entry name" value="Isopropylmalate Dehydrogenase"/>
    <property type="match status" value="2"/>
</dbReference>
<dbReference type="Gene3D" id="3.40.50.720">
    <property type="entry name" value="NAD(P)-binding Rossmann-like Domain"/>
    <property type="match status" value="2"/>
</dbReference>
<dbReference type="GO" id="GO:0006099">
    <property type="term" value="P:tricarboxylic acid cycle"/>
    <property type="evidence" value="ECO:0007669"/>
    <property type="project" value="UniProtKB-KW"/>
</dbReference>
<feature type="compositionally biased region" description="Acidic residues" evidence="12">
    <location>
        <begin position="582"/>
        <end position="596"/>
    </location>
</feature>
<evidence type="ECO:0000256" key="2">
    <source>
        <dbReference type="ARBA" id="ARBA00001946"/>
    </source>
</evidence>
<feature type="domain" description="Isopropylmalate dehydrogenase-like" evidence="13">
    <location>
        <begin position="1223"/>
        <end position="1542"/>
    </location>
</feature>
<keyword evidence="10" id="KW-0464">Manganese</keyword>
<dbReference type="PANTHER" id="PTHR11822:SF21">
    <property type="entry name" value="ISOCITRATE DEHYDROGENASE [NADP], MITOCHONDRIAL"/>
    <property type="match status" value="1"/>
</dbReference>
<dbReference type="PROSITE" id="PS00470">
    <property type="entry name" value="IDH_IMDH"/>
    <property type="match status" value="1"/>
</dbReference>
<evidence type="ECO:0000256" key="7">
    <source>
        <dbReference type="ARBA" id="ARBA00022842"/>
    </source>
</evidence>
<dbReference type="SUPFAM" id="SSF51735">
    <property type="entry name" value="NAD(P)-binding Rossmann-fold domains"/>
    <property type="match status" value="1"/>
</dbReference>
<comment type="cofactor">
    <cofactor evidence="2">
        <name>Mg(2+)</name>
        <dbReference type="ChEBI" id="CHEBI:18420"/>
    </cofactor>
</comment>
<evidence type="ECO:0000256" key="1">
    <source>
        <dbReference type="ARBA" id="ARBA00001936"/>
    </source>
</evidence>
<dbReference type="Proteomes" id="UP001211065">
    <property type="component" value="Unassembled WGS sequence"/>
</dbReference>
<comment type="cofactor">
    <cofactor evidence="1">
        <name>Mn(2+)</name>
        <dbReference type="ChEBI" id="CHEBI:29035"/>
    </cofactor>
</comment>
<evidence type="ECO:0000313" key="15">
    <source>
        <dbReference type="Proteomes" id="UP001211065"/>
    </source>
</evidence>